<dbReference type="EMBL" id="LTAN01000001">
    <property type="protein sequence ID" value="OBR15860.1"/>
    <property type="molecule type" value="Genomic_DNA"/>
</dbReference>
<evidence type="ECO:0000313" key="2">
    <source>
        <dbReference type="EMBL" id="OBR15860.1"/>
    </source>
</evidence>
<proteinExistence type="predicted"/>
<evidence type="ECO:0000313" key="3">
    <source>
        <dbReference type="Proteomes" id="UP000092177"/>
    </source>
</evidence>
<gene>
    <name evidence="2" type="ORF">CH63R_01040</name>
</gene>
<protein>
    <submittedName>
        <fullName evidence="2">Uncharacterized protein</fullName>
    </submittedName>
</protein>
<name>A0A1B7YUY4_COLHI</name>
<dbReference type="RefSeq" id="XP_018164377.1">
    <property type="nucleotide sequence ID" value="XM_018296015.1"/>
</dbReference>
<dbReference type="GeneID" id="28860122"/>
<comment type="caution">
    <text evidence="2">The sequence shown here is derived from an EMBL/GenBank/DDBJ whole genome shotgun (WGS) entry which is preliminary data.</text>
</comment>
<feature type="region of interest" description="Disordered" evidence="1">
    <location>
        <begin position="51"/>
        <end position="82"/>
    </location>
</feature>
<dbReference type="VEuPathDB" id="FungiDB:CH63R_01040"/>
<keyword evidence="3" id="KW-1185">Reference proteome</keyword>
<feature type="region of interest" description="Disordered" evidence="1">
    <location>
        <begin position="97"/>
        <end position="137"/>
    </location>
</feature>
<reference evidence="3" key="1">
    <citation type="journal article" date="2017" name="BMC Genomics">
        <title>Gapless genome assembly of Colletotrichum higginsianum reveals chromosome structure and association of transposable elements with secondary metabolite gene clusters.</title>
        <authorList>
            <person name="Dallery J.-F."/>
            <person name="Lapalu N."/>
            <person name="Zampounis A."/>
            <person name="Pigne S."/>
            <person name="Luyten I."/>
            <person name="Amselem J."/>
            <person name="Wittenberg A.H.J."/>
            <person name="Zhou S."/>
            <person name="de Queiroz M.V."/>
            <person name="Robin G.P."/>
            <person name="Auger A."/>
            <person name="Hainaut M."/>
            <person name="Henrissat B."/>
            <person name="Kim K.-T."/>
            <person name="Lee Y.-H."/>
            <person name="Lespinet O."/>
            <person name="Schwartz D.C."/>
            <person name="Thon M.R."/>
            <person name="O'Connell R.J."/>
        </authorList>
    </citation>
    <scope>NUCLEOTIDE SEQUENCE [LARGE SCALE GENOMIC DNA]</scope>
    <source>
        <strain evidence="3">IMI 349063</strain>
    </source>
</reference>
<dbReference type="Proteomes" id="UP000092177">
    <property type="component" value="Chromosome 1"/>
</dbReference>
<sequence length="137" mass="15085">MATTMFHFKWNMSFVAVAGQQKGDAASVWAWLWTGLLCLPGIEPTGLDWETAKQNAEQQSTAEESSAAQHLTPHTARAARRGVAWRGMAVRRSISEYGRRSSIGGRGPWKKTGVRTGRGRDEDEYHTHARGGSVSVE</sequence>
<dbReference type="KEGG" id="chig:CH63R_01040"/>
<feature type="compositionally biased region" description="Polar residues" evidence="1">
    <location>
        <begin position="52"/>
        <end position="69"/>
    </location>
</feature>
<dbReference type="AlphaFoldDB" id="A0A1B7YUY4"/>
<accession>A0A1B7YUY4</accession>
<feature type="compositionally biased region" description="Basic and acidic residues" evidence="1">
    <location>
        <begin position="118"/>
        <end position="127"/>
    </location>
</feature>
<evidence type="ECO:0000256" key="1">
    <source>
        <dbReference type="SAM" id="MobiDB-lite"/>
    </source>
</evidence>
<organism evidence="2 3">
    <name type="scientific">Colletotrichum higginsianum (strain IMI 349063)</name>
    <name type="common">Crucifer anthracnose fungus</name>
    <dbReference type="NCBI Taxonomy" id="759273"/>
    <lineage>
        <taxon>Eukaryota</taxon>
        <taxon>Fungi</taxon>
        <taxon>Dikarya</taxon>
        <taxon>Ascomycota</taxon>
        <taxon>Pezizomycotina</taxon>
        <taxon>Sordariomycetes</taxon>
        <taxon>Hypocreomycetidae</taxon>
        <taxon>Glomerellales</taxon>
        <taxon>Glomerellaceae</taxon>
        <taxon>Colletotrichum</taxon>
        <taxon>Colletotrichum destructivum species complex</taxon>
    </lineage>
</organism>